<dbReference type="InterPro" id="IPR006665">
    <property type="entry name" value="OmpA-like"/>
</dbReference>
<dbReference type="RefSeq" id="WP_158870547.1">
    <property type="nucleotide sequence ID" value="NZ_CP046401.1"/>
</dbReference>
<dbReference type="PROSITE" id="PS51123">
    <property type="entry name" value="OMPA_2"/>
    <property type="match status" value="1"/>
</dbReference>
<feature type="domain" description="OmpA-like" evidence="3">
    <location>
        <begin position="165"/>
        <end position="278"/>
    </location>
</feature>
<accession>A0A6I6KA72</accession>
<dbReference type="InterPro" id="IPR050330">
    <property type="entry name" value="Bact_OuterMem_StrucFunc"/>
</dbReference>
<evidence type="ECO:0000256" key="2">
    <source>
        <dbReference type="SAM" id="MobiDB-lite"/>
    </source>
</evidence>
<dbReference type="Pfam" id="PF00691">
    <property type="entry name" value="OmpA"/>
    <property type="match status" value="1"/>
</dbReference>
<dbReference type="AlphaFoldDB" id="A0A6I6KA72"/>
<dbReference type="GO" id="GO:0016020">
    <property type="term" value="C:membrane"/>
    <property type="evidence" value="ECO:0007669"/>
    <property type="project" value="UniProtKB-UniRule"/>
</dbReference>
<evidence type="ECO:0000313" key="5">
    <source>
        <dbReference type="Proteomes" id="UP000428260"/>
    </source>
</evidence>
<evidence type="ECO:0000259" key="3">
    <source>
        <dbReference type="PROSITE" id="PS51123"/>
    </source>
</evidence>
<dbReference type="PANTHER" id="PTHR30329">
    <property type="entry name" value="STATOR ELEMENT OF FLAGELLAR MOTOR COMPLEX"/>
    <property type="match status" value="1"/>
</dbReference>
<feature type="compositionally biased region" description="Acidic residues" evidence="2">
    <location>
        <begin position="124"/>
        <end position="136"/>
    </location>
</feature>
<evidence type="ECO:0000256" key="1">
    <source>
        <dbReference type="PROSITE-ProRule" id="PRU00473"/>
    </source>
</evidence>
<evidence type="ECO:0000313" key="4">
    <source>
        <dbReference type="EMBL" id="QGY47054.1"/>
    </source>
</evidence>
<dbReference type="Proteomes" id="UP000428260">
    <property type="component" value="Chromosome"/>
</dbReference>
<keyword evidence="5" id="KW-1185">Reference proteome</keyword>
<protein>
    <submittedName>
        <fullName evidence="4">OmpA family protein</fullName>
    </submittedName>
</protein>
<dbReference type="CDD" id="cd07185">
    <property type="entry name" value="OmpA_C-like"/>
    <property type="match status" value="1"/>
</dbReference>
<sequence length="513" mass="57481">MLTRTENIKSKSRLNNIQNKKNTLFIQPKLKVGMPDDKYEVEADRVAEQVVKGSAEQSSFFNQDFGDSFFNSSPGEGNLNRTILFEGGERSEENQNSSVYSKEVSIGDNIVSNRVQEKCSECEEEETLQEKSEEEISPTAQTGNSDQINMYPNVDCDEGEILDRAQTVVWFQHNTDDFRSDSEVNSYVHFMRLLHEVQNFIGMTGTDGVILIHGYASEEGGASHNLTLSLQRAIKVRDLLVALGIPANQLIPVGHGENTDYETLEYNRRVEVTFYPTATCMEFDPLPVSGSVTTMHCDDGRNINNNGDHDLDKLIHRPDDRSPDIWVYDSLLGENGAYSDFQIGFFAGTFGVDTSDDNRLFDNFTTGSGTPIDFNTGSDMAREIGGTDAFSDFANTFEDSVRNYFNQHHTLHGFDCQAELIRTRPNYIGGSDSLFSWAVMGGYQRLEVNIDLSDGDLDITYRVFDHYGAGVSDAWSYLPGLSAMYYLQHYVSGSSNTYVPFIWSVSINRTGNL</sequence>
<gene>
    <name evidence="4" type="ORF">GM418_26340</name>
</gene>
<dbReference type="EMBL" id="CP046401">
    <property type="protein sequence ID" value="QGY47054.1"/>
    <property type="molecule type" value="Genomic_DNA"/>
</dbReference>
<feature type="region of interest" description="Disordered" evidence="2">
    <location>
        <begin position="124"/>
        <end position="150"/>
    </location>
</feature>
<organism evidence="4 5">
    <name type="scientific">Maribellus comscasis</name>
    <dbReference type="NCBI Taxonomy" id="2681766"/>
    <lineage>
        <taxon>Bacteria</taxon>
        <taxon>Pseudomonadati</taxon>
        <taxon>Bacteroidota</taxon>
        <taxon>Bacteroidia</taxon>
        <taxon>Marinilabiliales</taxon>
        <taxon>Prolixibacteraceae</taxon>
        <taxon>Maribellus</taxon>
    </lineage>
</organism>
<dbReference type="KEGG" id="mcos:GM418_26340"/>
<dbReference type="InterPro" id="IPR036737">
    <property type="entry name" value="OmpA-like_sf"/>
</dbReference>
<dbReference type="SUPFAM" id="SSF103088">
    <property type="entry name" value="OmpA-like"/>
    <property type="match status" value="1"/>
</dbReference>
<proteinExistence type="predicted"/>
<dbReference type="PANTHER" id="PTHR30329:SF21">
    <property type="entry name" value="LIPOPROTEIN YIAD-RELATED"/>
    <property type="match status" value="1"/>
</dbReference>
<name>A0A6I6KA72_9BACT</name>
<keyword evidence="1" id="KW-0472">Membrane</keyword>
<reference evidence="4 5" key="1">
    <citation type="submission" date="2019-11" db="EMBL/GenBank/DDBJ databases">
        <authorList>
            <person name="Zheng R.K."/>
            <person name="Sun C.M."/>
        </authorList>
    </citation>
    <scope>NUCLEOTIDE SEQUENCE [LARGE SCALE GENOMIC DNA]</scope>
    <source>
        <strain evidence="4 5">WC007</strain>
    </source>
</reference>
<dbReference type="Gene3D" id="3.30.1330.60">
    <property type="entry name" value="OmpA-like domain"/>
    <property type="match status" value="1"/>
</dbReference>
<feature type="compositionally biased region" description="Polar residues" evidence="2">
    <location>
        <begin position="138"/>
        <end position="150"/>
    </location>
</feature>